<protein>
    <submittedName>
        <fullName evidence="1">Uncharacterized protein</fullName>
    </submittedName>
</protein>
<organism evidence="1">
    <name type="scientific">uncultured virus</name>
    <dbReference type="NCBI Taxonomy" id="340016"/>
    <lineage>
        <taxon>Viruses</taxon>
        <taxon>environmental samples</taxon>
    </lineage>
</organism>
<sequence length="428" mass="48953">MATKSKNISLKSKFQDNTPNLYTKQDLKNDKLSKIKVSLQKSKIKNKKAIISLNKRVYKNKQTTDFINTSFSELIKSNPNYTIPKFFEIYENLFYDIPKKGEKSHNSLIVQSQEYINDYNDPKESIIEKLLEDLEKKDEELNLKQNPEPKENVFYPNGTFLRTHGWNAEVVEGVPQGLPIWVMQEGLKREFKSYDVYKIVKRALGFTNMTYDTDKQELLGDKDTDIVEKVHVSDLNAIPTGKDITSDVDLNVPPGPDREIDTSLANILDYFAVDVTCLSTNNSCLLRYWTLDGTRTTSRRIESGDTQRIYWRKDNPSFDITDRTLGVNSLILQQQISGENDGLFEKVGFMRFEYIHPAEKPTELWNNETPMSVTVDYGCTDSEAFNYNPSALYDDGTCIEKFYGCTDPGAENFNINANTDDGSCYGIG</sequence>
<accession>A0A218ML30</accession>
<proteinExistence type="predicted"/>
<reference evidence="1" key="1">
    <citation type="submission" date="2016-10" db="EMBL/GenBank/DDBJ databases">
        <authorList>
            <person name="Varghese N."/>
        </authorList>
    </citation>
    <scope>NUCLEOTIDE SEQUENCE</scope>
</reference>
<name>A0A218ML30_9VIRU</name>
<dbReference type="EMBL" id="KY052811">
    <property type="protein sequence ID" value="ASE99994.1"/>
    <property type="molecule type" value="Genomic_DNA"/>
</dbReference>
<evidence type="ECO:0000313" key="1">
    <source>
        <dbReference type="EMBL" id="ASE99994.1"/>
    </source>
</evidence>
<reference evidence="1" key="2">
    <citation type="journal article" date="2017" name="Nat. Commun.">
        <title>Single-virus genomics reveals hidden cosmopolitan and abundant viruses.</title>
        <authorList>
            <person name="Martinez-Hernandez F."/>
            <person name="Fornas O."/>
            <person name="Lluesma Gomez M."/>
            <person name="Bolduc B."/>
            <person name="de la Cruz Pena M.J."/>
            <person name="Martinez J.M."/>
            <person name="Anton J."/>
            <person name="Gasol J.M."/>
            <person name="Rosselli R."/>
            <person name="Rodriguez-Valera F."/>
            <person name="Sullivan M.B."/>
            <person name="Acinas S.G."/>
            <person name="Martinez-Garcia M."/>
        </authorList>
    </citation>
    <scope>NUCLEOTIDE SEQUENCE</scope>
</reference>